<keyword evidence="2" id="KW-1133">Transmembrane helix</keyword>
<feature type="transmembrane region" description="Helical" evidence="2">
    <location>
        <begin position="40"/>
        <end position="59"/>
    </location>
</feature>
<dbReference type="EMBL" id="JAGSOH010000051">
    <property type="protein sequence ID" value="MBR7828208.1"/>
    <property type="molecule type" value="Genomic_DNA"/>
</dbReference>
<accession>A0A941IKK8</accession>
<comment type="caution">
    <text evidence="3">The sequence shown here is derived from an EMBL/GenBank/DDBJ whole genome shotgun (WGS) entry which is preliminary data.</text>
</comment>
<evidence type="ECO:0000313" key="4">
    <source>
        <dbReference type="Proteomes" id="UP000676325"/>
    </source>
</evidence>
<reference evidence="3" key="1">
    <citation type="submission" date="2021-04" db="EMBL/GenBank/DDBJ databases">
        <title>Genome based classification of Actinospica acidithermotolerans sp. nov., an actinobacterium isolated from an Indonesian hot spring.</title>
        <authorList>
            <person name="Kusuma A.B."/>
            <person name="Putra K.E."/>
            <person name="Nafisah S."/>
            <person name="Loh J."/>
            <person name="Nouioui I."/>
            <person name="Goodfellow M."/>
        </authorList>
    </citation>
    <scope>NUCLEOTIDE SEQUENCE</scope>
    <source>
        <strain evidence="3">MGRD01-02</strain>
    </source>
</reference>
<dbReference type="RefSeq" id="WP_212519345.1">
    <property type="nucleotide sequence ID" value="NZ_JAGSOH010000051.1"/>
</dbReference>
<evidence type="ECO:0000256" key="1">
    <source>
        <dbReference type="SAM" id="MobiDB-lite"/>
    </source>
</evidence>
<feature type="transmembrane region" description="Helical" evidence="2">
    <location>
        <begin position="80"/>
        <end position="101"/>
    </location>
</feature>
<gene>
    <name evidence="3" type="ORF">KDK95_17980</name>
</gene>
<name>A0A941IKK8_9ACTN</name>
<evidence type="ECO:0000313" key="3">
    <source>
        <dbReference type="EMBL" id="MBR7828208.1"/>
    </source>
</evidence>
<dbReference type="Proteomes" id="UP000676325">
    <property type="component" value="Unassembled WGS sequence"/>
</dbReference>
<organism evidence="3 4">
    <name type="scientific">Actinospica acidithermotolerans</name>
    <dbReference type="NCBI Taxonomy" id="2828514"/>
    <lineage>
        <taxon>Bacteria</taxon>
        <taxon>Bacillati</taxon>
        <taxon>Actinomycetota</taxon>
        <taxon>Actinomycetes</taxon>
        <taxon>Catenulisporales</taxon>
        <taxon>Actinospicaceae</taxon>
        <taxon>Actinospica</taxon>
    </lineage>
</organism>
<sequence length="237" mass="26417">MDLTPMPVRTTRLARQRTWLAYAGGLIVTMRSTCERGQDAAVFSLATTTAATGAMLLVRRVRRLGLAAQHRRRHTLRPRAVGLATSALLACALALPVLHALTLTGAAGRPHMQRHLSRRAPRLEAAAPPGPPHPPARQYTARPRSARQSPAHAVSAVRMLGVHRRAHQSRMRHQPQCRVIYRKHRIGHQRHSPTRHERGRTHRPHRGSHLYAQHQLVGCVAANSVAVWDPGRTLRVR</sequence>
<keyword evidence="2" id="KW-0812">Transmembrane</keyword>
<evidence type="ECO:0000256" key="2">
    <source>
        <dbReference type="SAM" id="Phobius"/>
    </source>
</evidence>
<dbReference type="AlphaFoldDB" id="A0A941IKK8"/>
<feature type="region of interest" description="Disordered" evidence="1">
    <location>
        <begin position="186"/>
        <end position="205"/>
    </location>
</feature>
<keyword evidence="4" id="KW-1185">Reference proteome</keyword>
<proteinExistence type="predicted"/>
<protein>
    <submittedName>
        <fullName evidence="3">Uncharacterized protein</fullName>
    </submittedName>
</protein>
<feature type="region of interest" description="Disordered" evidence="1">
    <location>
        <begin position="123"/>
        <end position="154"/>
    </location>
</feature>
<keyword evidence="2" id="KW-0472">Membrane</keyword>